<dbReference type="EMBL" id="CYKH01001563">
    <property type="protein sequence ID" value="CUG87636.1"/>
    <property type="molecule type" value="Genomic_DNA"/>
</dbReference>
<dbReference type="Pfam" id="PF02582">
    <property type="entry name" value="DUF155"/>
    <property type="match status" value="1"/>
</dbReference>
<evidence type="ECO:0000256" key="2">
    <source>
        <dbReference type="SAM" id="MobiDB-lite"/>
    </source>
</evidence>
<comment type="similarity">
    <text evidence="1">Belongs to the RMD1/sif2 family.</text>
</comment>
<evidence type="ECO:0000313" key="4">
    <source>
        <dbReference type="EMBL" id="CUG87636.1"/>
    </source>
</evidence>
<evidence type="ECO:0000256" key="1">
    <source>
        <dbReference type="ARBA" id="ARBA00008306"/>
    </source>
</evidence>
<sequence>MRSGALRRTTIQRCFGGIFGSLNNDDVLTMSQKLREQQQQKQSTTSIVGEGGASLSSSLSSSSFSPLVIGSNTAISSNNNALAAPLVPRVLSWYKPDSSFSMSHVLQVLEEKGVVPECRFPLTAAPSSSPLATPSSSSGGGSTTTSSSSAAAAAALSAAATKQLEIIGFSIDQSSSSSPFRSHHHGSGTSSGGGMIPVKTTYFVFADGSLVGWNASWDEMVYMRGLLSPSAAAPPTSTTTASSSSSSLSLDNKATNSFEPSSATFSSPASSIPTASSSTMSVESMRYQLFLTLPMSERPHDAEPQEAQTYIDADKDRIILADDSDIAKKLPYSYALVQSVKLDAMHTSLEPVSQQVKYWQQQLSVDGRLVCTLTQLRKAKTNLLALNEALNFGHLHLQTTTPRIFWSGEFHAVRGFYRDACSHLEIDDRSASLKAQMESLDETLSYLHDEAHAGENEWLTWVIIVLIAFEALAALGVFERVMGCVIDLLFFRGDDAKNIVTSNHNSKGDIASPSSPAALSAA</sequence>
<feature type="region of interest" description="Disordered" evidence="2">
    <location>
        <begin position="232"/>
        <end position="253"/>
    </location>
</feature>
<dbReference type="Proteomes" id="UP000051952">
    <property type="component" value="Unassembled WGS sequence"/>
</dbReference>
<dbReference type="PANTHER" id="PTHR16255:SF1">
    <property type="entry name" value="REQUIRED FOR MEIOTIC NUCLEAR DIVISION PROTEIN 1 HOMOLOG"/>
    <property type="match status" value="1"/>
</dbReference>
<proteinExistence type="inferred from homology"/>
<dbReference type="PANTHER" id="PTHR16255">
    <property type="entry name" value="REQUIRED FOR MEIOTIC NUCLEAR DIVISION PROTEIN 1 HOMOLOG"/>
    <property type="match status" value="1"/>
</dbReference>
<dbReference type="GO" id="GO:0005739">
    <property type="term" value="C:mitochondrion"/>
    <property type="evidence" value="ECO:0007669"/>
    <property type="project" value="UniProtKB-ARBA"/>
</dbReference>
<protein>
    <recommendedName>
        <fullName evidence="3">DUF155 domain-containing protein</fullName>
    </recommendedName>
</protein>
<feature type="region of interest" description="Disordered" evidence="2">
    <location>
        <begin position="125"/>
        <end position="146"/>
    </location>
</feature>
<dbReference type="OrthoDB" id="18302at2759"/>
<accession>A0A0S4JBZ9</accession>
<keyword evidence="5" id="KW-1185">Reference proteome</keyword>
<evidence type="ECO:0000313" key="5">
    <source>
        <dbReference type="Proteomes" id="UP000051952"/>
    </source>
</evidence>
<dbReference type="VEuPathDB" id="TriTrypDB:BSAL_11200"/>
<dbReference type="InterPro" id="IPR003734">
    <property type="entry name" value="DUF155"/>
</dbReference>
<dbReference type="AlphaFoldDB" id="A0A0S4JBZ9"/>
<feature type="compositionally biased region" description="Low complexity" evidence="2">
    <location>
        <begin position="232"/>
        <end position="250"/>
    </location>
</feature>
<feature type="region of interest" description="Disordered" evidence="2">
    <location>
        <begin position="502"/>
        <end position="522"/>
    </location>
</feature>
<feature type="compositionally biased region" description="Low complexity" evidence="2">
    <location>
        <begin position="511"/>
        <end position="522"/>
    </location>
</feature>
<feature type="domain" description="DUF155" evidence="3">
    <location>
        <begin position="203"/>
        <end position="433"/>
    </location>
</feature>
<name>A0A0S4JBZ9_BODSA</name>
<gene>
    <name evidence="4" type="ORF">BSAL_11200</name>
</gene>
<evidence type="ECO:0000259" key="3">
    <source>
        <dbReference type="Pfam" id="PF02582"/>
    </source>
</evidence>
<reference evidence="5" key="1">
    <citation type="submission" date="2015-09" db="EMBL/GenBank/DDBJ databases">
        <authorList>
            <consortium name="Pathogen Informatics"/>
        </authorList>
    </citation>
    <scope>NUCLEOTIDE SEQUENCE [LARGE SCALE GENOMIC DNA]</scope>
    <source>
        <strain evidence="5">Lake Konstanz</strain>
    </source>
</reference>
<dbReference type="InterPro" id="IPR051624">
    <property type="entry name" value="RMD1/Sad1-interacting"/>
</dbReference>
<organism evidence="4 5">
    <name type="scientific">Bodo saltans</name>
    <name type="common">Flagellated protozoan</name>
    <dbReference type="NCBI Taxonomy" id="75058"/>
    <lineage>
        <taxon>Eukaryota</taxon>
        <taxon>Discoba</taxon>
        <taxon>Euglenozoa</taxon>
        <taxon>Kinetoplastea</taxon>
        <taxon>Metakinetoplastina</taxon>
        <taxon>Eubodonida</taxon>
        <taxon>Bodonidae</taxon>
        <taxon>Bodo</taxon>
    </lineage>
</organism>